<dbReference type="Gene3D" id="3.30.2140.20">
    <property type="match status" value="1"/>
</dbReference>
<dbReference type="EMBL" id="JBHLXG010000021">
    <property type="protein sequence ID" value="MFC0228669.1"/>
    <property type="molecule type" value="Genomic_DNA"/>
</dbReference>
<dbReference type="Pfam" id="PF00797">
    <property type="entry name" value="Acetyltransf_2"/>
    <property type="match status" value="1"/>
</dbReference>
<dbReference type="RefSeq" id="WP_380678556.1">
    <property type="nucleotide sequence ID" value="NZ_CP173186.1"/>
</dbReference>
<keyword evidence="3" id="KW-1185">Reference proteome</keyword>
<gene>
    <name evidence="2" type="ORF">ACFFJ3_19575</name>
</gene>
<evidence type="ECO:0000313" key="2">
    <source>
        <dbReference type="EMBL" id="MFC0228669.1"/>
    </source>
</evidence>
<sequence>MNNISQVFYRRIGLEKEVSWTPAGINQVIAYSQLTLPFDNLSVFNAPDVTLTKAYIEQKILVKGQGGLCYELNTLFHRVMQENEAAASLISATIYDSASNDWFYLPETHVLNIVNIEGNDYLVDIGFGLKSPRVIVPLDGHIVIFQDTQYQVTRDADFYYFNFKQAGERDWNIGYRFAINYKNVSIGELERNRKIITFDSLSPFNKNPLIAIFTADGSKLLTPSSYIITDAAGKTKYPLAPQAFKQLAREFTFPLLV</sequence>
<protein>
    <submittedName>
        <fullName evidence="2">Arylamine N-acetyltransferase</fullName>
    </submittedName>
</protein>
<accession>A0ABV6EI52</accession>
<dbReference type="InterPro" id="IPR001447">
    <property type="entry name" value="Arylamine_N-AcTrfase"/>
</dbReference>
<dbReference type="InterPro" id="IPR038765">
    <property type="entry name" value="Papain-like_cys_pep_sf"/>
</dbReference>
<reference evidence="2 3" key="1">
    <citation type="submission" date="2024-09" db="EMBL/GenBank/DDBJ databases">
        <authorList>
            <person name="Sun Q."/>
            <person name="Mori K."/>
        </authorList>
    </citation>
    <scope>NUCLEOTIDE SEQUENCE [LARGE SCALE GENOMIC DNA]</scope>
    <source>
        <strain evidence="2 3">CCM 8626</strain>
    </source>
</reference>
<dbReference type="SUPFAM" id="SSF54001">
    <property type="entry name" value="Cysteine proteinases"/>
    <property type="match status" value="1"/>
</dbReference>
<dbReference type="InterPro" id="IPR053710">
    <property type="entry name" value="Arylamine_NAT_domain_sf"/>
</dbReference>
<evidence type="ECO:0000256" key="1">
    <source>
        <dbReference type="ARBA" id="ARBA00006547"/>
    </source>
</evidence>
<comment type="caution">
    <text evidence="2">The sequence shown here is derived from an EMBL/GenBank/DDBJ whole genome shotgun (WGS) entry which is preliminary data.</text>
</comment>
<dbReference type="PANTHER" id="PTHR11786:SF0">
    <property type="entry name" value="ARYLAMINE N-ACETYLTRANSFERASE 4-RELATED"/>
    <property type="match status" value="1"/>
</dbReference>
<organism evidence="2 3">
    <name type="scientific">Serratia aquatilis</name>
    <dbReference type="NCBI Taxonomy" id="1737515"/>
    <lineage>
        <taxon>Bacteria</taxon>
        <taxon>Pseudomonadati</taxon>
        <taxon>Pseudomonadota</taxon>
        <taxon>Gammaproteobacteria</taxon>
        <taxon>Enterobacterales</taxon>
        <taxon>Yersiniaceae</taxon>
        <taxon>Serratia</taxon>
    </lineage>
</organism>
<comment type="similarity">
    <text evidence="1">Belongs to the arylamine N-acetyltransferase family.</text>
</comment>
<dbReference type="PANTHER" id="PTHR11786">
    <property type="entry name" value="N-HYDROXYARYLAMINE O-ACETYLTRANSFERASE"/>
    <property type="match status" value="1"/>
</dbReference>
<proteinExistence type="inferred from homology"/>
<evidence type="ECO:0000313" key="3">
    <source>
        <dbReference type="Proteomes" id="UP001589792"/>
    </source>
</evidence>
<name>A0ABV6EI52_9GAMM</name>
<dbReference type="Proteomes" id="UP001589792">
    <property type="component" value="Unassembled WGS sequence"/>
</dbReference>